<name>A0A0D2MRV1_9CHLO</name>
<dbReference type="GO" id="GO:0006887">
    <property type="term" value="P:exocytosis"/>
    <property type="evidence" value="ECO:0007669"/>
    <property type="project" value="UniProtKB-KW"/>
</dbReference>
<feature type="region of interest" description="Disordered" evidence="5">
    <location>
        <begin position="678"/>
        <end position="713"/>
    </location>
</feature>
<dbReference type="PANTHER" id="PTHR13043">
    <property type="entry name" value="EXOCYST COMPLEX COMPONENT SEC5"/>
    <property type="match status" value="1"/>
</dbReference>
<evidence type="ECO:0000256" key="1">
    <source>
        <dbReference type="ARBA" id="ARBA00010578"/>
    </source>
</evidence>
<feature type="region of interest" description="Disordered" evidence="5">
    <location>
        <begin position="160"/>
        <end position="216"/>
    </location>
</feature>
<dbReference type="Proteomes" id="UP000054498">
    <property type="component" value="Unassembled WGS sequence"/>
</dbReference>
<evidence type="ECO:0000313" key="7">
    <source>
        <dbReference type="EMBL" id="KIZ03142.1"/>
    </source>
</evidence>
<feature type="domain" description="Exocyst complex component EXOC2/Sec5 N-terminal" evidence="6">
    <location>
        <begin position="209"/>
        <end position="525"/>
    </location>
</feature>
<dbReference type="OrthoDB" id="545804at2759"/>
<accession>A0A0D2MRV1</accession>
<feature type="compositionally biased region" description="Gly residues" evidence="5">
    <location>
        <begin position="694"/>
        <end position="707"/>
    </location>
</feature>
<dbReference type="RefSeq" id="XP_013902161.1">
    <property type="nucleotide sequence ID" value="XM_014046707.1"/>
</dbReference>
<dbReference type="GO" id="GO:0006893">
    <property type="term" value="P:Golgi to plasma membrane transport"/>
    <property type="evidence" value="ECO:0007669"/>
    <property type="project" value="UniProtKB-UniRule"/>
</dbReference>
<evidence type="ECO:0000256" key="3">
    <source>
        <dbReference type="ARBA" id="ARBA00022483"/>
    </source>
</evidence>
<comment type="subunit">
    <text evidence="4">Component of the exocyst complex.</text>
</comment>
<dbReference type="AlphaFoldDB" id="A0A0D2MRV1"/>
<comment type="similarity">
    <text evidence="1 4">Belongs to the SEC5 family.</text>
</comment>
<dbReference type="PANTHER" id="PTHR13043:SF1">
    <property type="entry name" value="EXOCYST COMPLEX COMPONENT 2"/>
    <property type="match status" value="1"/>
</dbReference>
<sequence length="1014" mass="107367">MSRSQLRERDHPRGGGRGVEDDDEEYLTDDEEDEGDADDDGQEGRRALACSTAAGPATWQEVDRGELSASALALISSIAQTAPTDDRSRDAVWHPTTTVTVTQELVDPLGLGRIDPAAMRLERRSTRDAAPQARSNATGVNVDAGPGQAKGAVGRFFSELTARGGGSGGGKDGGRSHARGSAGGPSGSGRPVDSSPSTRRRTSVASRASNLPTNMLLPTMEGFDPEAYLAVFHEATSPADLAAGLTTLERELGERQGQLKTLVKQNFDRFISCKTTIDDIYVKLQRIESAGTGISTQVLCSAVEEVQASARVAFGPLLERHSKAERIKSVQALLRRFQPLFSMPSRIRSLASAHDYEQVCAEYKKANALIRPGSNNTAKVWARLHTEIERRVGEVWLQLEAEVAHPELPAASAPELLLHMLALQAEGLPLAQGKDPVGLLLEARERRARSEMASAQDHQARAMARLRERYCAVVGAESAKPQPLQSRLVQNTSETPGEQLMLNHVAELSSVLLSCLPGFWATASSGRLADVPDLPPAVRARLRQSLKTVAATAQKLVESYCRDVQKVAGALAAVGPLRSATAALVQRLARVVESLRELRAPPSAVASVLGVLRYGLEAAVRQLASHLEQLPATLASPLDGELPADITTRPLHVAFFACLGQCTACLAALAERYNPHAGDMPSSARGGDDESGGSSTGGPDPGGGGGSPREYWRRGPQAQARGVLLYDSDDDAGEGGGAGGSGSGGPAVRGGLQGGRGGVGVGGVAGVSDDVRLLLTASNLSYIRTKLMGSLTQRFLLVLTGEVASEVERVSRTIKGLAKRMDAALQAMFDLYRDRKRRQLERLMSAYVRADGGPVGTPPELRDITPGVAGLLQALAQVQAEAYTYARLHMSYLLPPLLEAVASGLSARYAALAPEGLAPEALAQYFLDLSWLDGTLSAAGPPSVRVDIDAGYMLLAQRIAGFSAGAAVTPLGRSLAAVRDPAELSKRLQVTCRKLLPDILGRSTFTTSSFLPVQ</sequence>
<dbReference type="GO" id="GO:0015031">
    <property type="term" value="P:protein transport"/>
    <property type="evidence" value="ECO:0007669"/>
    <property type="project" value="UniProtKB-KW"/>
</dbReference>
<gene>
    <name evidence="7" type="ORF">MNEG_4817</name>
</gene>
<dbReference type="InterPro" id="IPR039481">
    <property type="entry name" value="EXOC2/Sec5_N_dom"/>
</dbReference>
<feature type="compositionally biased region" description="Low complexity" evidence="5">
    <location>
        <begin position="188"/>
        <end position="209"/>
    </location>
</feature>
<evidence type="ECO:0000313" key="8">
    <source>
        <dbReference type="Proteomes" id="UP000054498"/>
    </source>
</evidence>
<feature type="region of interest" description="Disordered" evidence="5">
    <location>
        <begin position="727"/>
        <end position="751"/>
    </location>
</feature>
<feature type="region of interest" description="Disordered" evidence="5">
    <location>
        <begin position="1"/>
        <end position="61"/>
    </location>
</feature>
<dbReference type="STRING" id="145388.A0A0D2MRV1"/>
<feature type="compositionally biased region" description="Acidic residues" evidence="5">
    <location>
        <begin position="20"/>
        <end position="41"/>
    </location>
</feature>
<feature type="compositionally biased region" description="Gly residues" evidence="5">
    <location>
        <begin position="734"/>
        <end position="751"/>
    </location>
</feature>
<dbReference type="GeneID" id="25737694"/>
<dbReference type="GO" id="GO:0000145">
    <property type="term" value="C:exocyst"/>
    <property type="evidence" value="ECO:0007669"/>
    <property type="project" value="UniProtKB-UniRule"/>
</dbReference>
<keyword evidence="4" id="KW-0653">Protein transport</keyword>
<comment type="function">
    <text evidence="4">Component of the exocyst complex involved in the docking of exocytic vesicles with fusion sites on the plasma membrane.</text>
</comment>
<organism evidence="7 8">
    <name type="scientific">Monoraphidium neglectum</name>
    <dbReference type="NCBI Taxonomy" id="145388"/>
    <lineage>
        <taxon>Eukaryota</taxon>
        <taxon>Viridiplantae</taxon>
        <taxon>Chlorophyta</taxon>
        <taxon>core chlorophytes</taxon>
        <taxon>Chlorophyceae</taxon>
        <taxon>CS clade</taxon>
        <taxon>Sphaeropleales</taxon>
        <taxon>Selenastraceae</taxon>
        <taxon>Monoraphidium</taxon>
    </lineage>
</organism>
<reference evidence="7 8" key="1">
    <citation type="journal article" date="2013" name="BMC Genomics">
        <title>Reconstruction of the lipid metabolism for the microalga Monoraphidium neglectum from its genome sequence reveals characteristics suitable for biofuel production.</title>
        <authorList>
            <person name="Bogen C."/>
            <person name="Al-Dilaimi A."/>
            <person name="Albersmeier A."/>
            <person name="Wichmann J."/>
            <person name="Grundmann M."/>
            <person name="Rupp O."/>
            <person name="Lauersen K.J."/>
            <person name="Blifernez-Klassen O."/>
            <person name="Kalinowski J."/>
            <person name="Goesmann A."/>
            <person name="Mussgnug J.H."/>
            <person name="Kruse O."/>
        </authorList>
    </citation>
    <scope>NUCLEOTIDE SEQUENCE [LARGE SCALE GENOMIC DNA]</scope>
    <source>
        <strain evidence="7 8">SAG 48.87</strain>
    </source>
</reference>
<evidence type="ECO:0000256" key="4">
    <source>
        <dbReference type="RuleBase" id="RU365069"/>
    </source>
</evidence>
<keyword evidence="8" id="KW-1185">Reference proteome</keyword>
<protein>
    <recommendedName>
        <fullName evidence="4">Exocyst complex component SEC5</fullName>
    </recommendedName>
</protein>
<dbReference type="Pfam" id="PF15469">
    <property type="entry name" value="Sec5"/>
    <property type="match status" value="1"/>
</dbReference>
<keyword evidence="2 4" id="KW-0813">Transport</keyword>
<evidence type="ECO:0000259" key="6">
    <source>
        <dbReference type="Pfam" id="PF15469"/>
    </source>
</evidence>
<evidence type="ECO:0000256" key="5">
    <source>
        <dbReference type="SAM" id="MobiDB-lite"/>
    </source>
</evidence>
<dbReference type="KEGG" id="mng:MNEG_4817"/>
<feature type="region of interest" description="Disordered" evidence="5">
    <location>
        <begin position="123"/>
        <end position="148"/>
    </location>
</feature>
<keyword evidence="3 4" id="KW-0268">Exocytosis</keyword>
<dbReference type="EMBL" id="KK100906">
    <property type="protein sequence ID" value="KIZ03142.1"/>
    <property type="molecule type" value="Genomic_DNA"/>
</dbReference>
<dbReference type="InterPro" id="IPR029175">
    <property type="entry name" value="EXOC2/Sec5"/>
</dbReference>
<proteinExistence type="inferred from homology"/>
<evidence type="ECO:0000256" key="2">
    <source>
        <dbReference type="ARBA" id="ARBA00022448"/>
    </source>
</evidence>
<feature type="compositionally biased region" description="Basic and acidic residues" evidence="5">
    <location>
        <begin position="1"/>
        <end position="13"/>
    </location>
</feature>